<dbReference type="HAMAP" id="MF_02095">
    <property type="entry name" value="CysQ"/>
    <property type="match status" value="1"/>
</dbReference>
<comment type="subcellular location">
    <subcellularLocation>
        <location evidence="9">Cell inner membrane</location>
        <topology evidence="9">Peripheral membrane protein</topology>
        <orientation evidence="9">Cytoplasmic side</orientation>
    </subcellularLocation>
</comment>
<keyword evidence="5 9" id="KW-0479">Metal-binding</keyword>
<comment type="catalytic activity">
    <reaction evidence="1 9">
        <text>adenosine 3',5'-bisphosphate + H2O = AMP + phosphate</text>
        <dbReference type="Rhea" id="RHEA:10040"/>
        <dbReference type="ChEBI" id="CHEBI:15377"/>
        <dbReference type="ChEBI" id="CHEBI:43474"/>
        <dbReference type="ChEBI" id="CHEBI:58343"/>
        <dbReference type="ChEBI" id="CHEBI:456215"/>
        <dbReference type="EC" id="3.1.3.7"/>
    </reaction>
</comment>
<gene>
    <name evidence="9 11" type="primary">cysQ</name>
    <name evidence="11" type="ORF">DI544_10015</name>
</gene>
<dbReference type="GO" id="GO:0000287">
    <property type="term" value="F:magnesium ion binding"/>
    <property type="evidence" value="ECO:0007669"/>
    <property type="project" value="UniProtKB-UniRule"/>
</dbReference>
<feature type="binding site" evidence="10">
    <location>
        <position position="103"/>
    </location>
    <ligand>
        <name>Mg(2+)</name>
        <dbReference type="ChEBI" id="CHEBI:18420"/>
        <label>1</label>
        <note>catalytic</note>
    </ligand>
</feature>
<protein>
    <recommendedName>
        <fullName evidence="9">3'(2'),5'-bisphosphate nucleotidase CysQ</fullName>
        <ecNumber evidence="9">3.1.3.7</ecNumber>
    </recommendedName>
    <alternativeName>
        <fullName evidence="9">3'(2'),5-bisphosphonucleoside 3'(2')-phosphohydrolase</fullName>
    </alternativeName>
    <alternativeName>
        <fullName evidence="9">3'-phosphoadenosine 5'-phosphate phosphatase</fullName>
        <shortName evidence="9">PAP phosphatase</shortName>
    </alternativeName>
</protein>
<keyword evidence="3 9" id="KW-1003">Cell membrane</keyword>
<proteinExistence type="inferred from homology"/>
<evidence type="ECO:0000256" key="6">
    <source>
        <dbReference type="ARBA" id="ARBA00022801"/>
    </source>
</evidence>
<sequence length="282" mass="28919">MAAPHRRAMNDPVAVPDRPALMNALLTLAEEAGDVVWRHFTAGCAVQHKADDSPVTIADREAEAVILAGLAIAAPHVPVVAEEEAAAGRVPDVAAAFFLVDPLDGTKEFVRRGDDFTVNIALVERGAPTMGVVYAPARDALYWGDVGAGAWVAARAPGGVRGAARGMAVRACGGAPCAVASKSHAMPGLDAWLAAGGVATRVSVGSSLKFALVASGEADVYPRTGPTMEWDTAAGDAVLRAAGGRTLDVDGAPFRYGKPGFRNAGFVATGGYDPAPLRPFLP</sequence>
<dbReference type="GO" id="GO:0005886">
    <property type="term" value="C:plasma membrane"/>
    <property type="evidence" value="ECO:0007669"/>
    <property type="project" value="UniProtKB-SubCell"/>
</dbReference>
<evidence type="ECO:0000256" key="10">
    <source>
        <dbReference type="PIRSR" id="PIRSR600760-2"/>
    </source>
</evidence>
<keyword evidence="6 9" id="KW-0378">Hydrolase</keyword>
<dbReference type="GO" id="GO:0000103">
    <property type="term" value="P:sulfate assimilation"/>
    <property type="evidence" value="ECO:0007669"/>
    <property type="project" value="TreeGrafter"/>
</dbReference>
<evidence type="ECO:0000256" key="7">
    <source>
        <dbReference type="ARBA" id="ARBA00022842"/>
    </source>
</evidence>
<dbReference type="GO" id="GO:0046854">
    <property type="term" value="P:phosphatidylinositol phosphate biosynthetic process"/>
    <property type="evidence" value="ECO:0007669"/>
    <property type="project" value="InterPro"/>
</dbReference>
<feature type="binding site" evidence="9">
    <location>
        <position position="82"/>
    </location>
    <ligand>
        <name>substrate</name>
    </ligand>
</feature>
<evidence type="ECO:0000256" key="1">
    <source>
        <dbReference type="ARBA" id="ARBA00001625"/>
    </source>
</evidence>
<dbReference type="Pfam" id="PF00459">
    <property type="entry name" value="Inositol_P"/>
    <property type="match status" value="1"/>
</dbReference>
<dbReference type="PROSITE" id="PS00629">
    <property type="entry name" value="IMP_1"/>
    <property type="match status" value="1"/>
</dbReference>
<feature type="binding site" evidence="10">
    <location>
        <position position="101"/>
    </location>
    <ligand>
        <name>Mg(2+)</name>
        <dbReference type="ChEBI" id="CHEBI:18420"/>
        <label>1</label>
        <note>catalytic</note>
    </ligand>
</feature>
<dbReference type="AlphaFoldDB" id="A0A2W5P223"/>
<feature type="binding site" evidence="9">
    <location>
        <position position="101"/>
    </location>
    <ligand>
        <name>Mg(2+)</name>
        <dbReference type="ChEBI" id="CHEBI:18420"/>
        <label>1</label>
    </ligand>
</feature>
<reference evidence="11 12" key="1">
    <citation type="submission" date="2017-08" db="EMBL/GenBank/DDBJ databases">
        <title>Infants hospitalized years apart are colonized by the same room-sourced microbial strains.</title>
        <authorList>
            <person name="Brooks B."/>
            <person name="Olm M.R."/>
            <person name="Firek B.A."/>
            <person name="Baker R."/>
            <person name="Thomas B.C."/>
            <person name="Morowitz M.J."/>
            <person name="Banfield J.F."/>
        </authorList>
    </citation>
    <scope>NUCLEOTIDE SEQUENCE [LARGE SCALE GENOMIC DNA]</scope>
    <source>
        <strain evidence="11">S2_005_001_R1_22</strain>
    </source>
</reference>
<keyword evidence="8 9" id="KW-0472">Membrane</keyword>
<evidence type="ECO:0000256" key="4">
    <source>
        <dbReference type="ARBA" id="ARBA00022519"/>
    </source>
</evidence>
<dbReference type="EMBL" id="QFQI01000007">
    <property type="protein sequence ID" value="PZQ59852.1"/>
    <property type="molecule type" value="Genomic_DNA"/>
</dbReference>
<feature type="binding site" evidence="10">
    <location>
        <position position="104"/>
    </location>
    <ligand>
        <name>Mg(2+)</name>
        <dbReference type="ChEBI" id="CHEBI:18420"/>
        <label>1</label>
        <note>catalytic</note>
    </ligand>
</feature>
<dbReference type="GO" id="GO:0050427">
    <property type="term" value="P:3'-phosphoadenosine 5'-phosphosulfate metabolic process"/>
    <property type="evidence" value="ECO:0007669"/>
    <property type="project" value="TreeGrafter"/>
</dbReference>
<comment type="caution">
    <text evidence="11">The sequence shown here is derived from an EMBL/GenBank/DDBJ whole genome shotgun (WGS) entry which is preliminary data.</text>
</comment>
<name>A0A2W5P223_9SPHN</name>
<feature type="binding site" evidence="9">
    <location>
        <position position="101"/>
    </location>
    <ligand>
        <name>Mg(2+)</name>
        <dbReference type="ChEBI" id="CHEBI:18420"/>
        <label>2</label>
    </ligand>
</feature>
<dbReference type="NCBIfam" id="TIGR01331">
    <property type="entry name" value="bisphos_cysQ"/>
    <property type="match status" value="1"/>
</dbReference>
<feature type="binding site" evidence="9">
    <location>
        <position position="82"/>
    </location>
    <ligand>
        <name>Mg(2+)</name>
        <dbReference type="ChEBI" id="CHEBI:18420"/>
        <label>1</label>
    </ligand>
</feature>
<evidence type="ECO:0000256" key="3">
    <source>
        <dbReference type="ARBA" id="ARBA00022475"/>
    </source>
</evidence>
<feature type="binding site" evidence="9">
    <location>
        <position position="104"/>
    </location>
    <ligand>
        <name>Mg(2+)</name>
        <dbReference type="ChEBI" id="CHEBI:18420"/>
        <label>2</label>
    </ligand>
</feature>
<evidence type="ECO:0000313" key="11">
    <source>
        <dbReference type="EMBL" id="PZQ59852.1"/>
    </source>
</evidence>
<dbReference type="Gene3D" id="3.30.540.10">
    <property type="entry name" value="Fructose-1,6-Bisphosphatase, subunit A, domain 1"/>
    <property type="match status" value="1"/>
</dbReference>
<feature type="binding site" evidence="9">
    <location>
        <begin position="103"/>
        <end position="106"/>
    </location>
    <ligand>
        <name>substrate</name>
    </ligand>
</feature>
<feature type="binding site" evidence="9">
    <location>
        <position position="231"/>
    </location>
    <ligand>
        <name>substrate</name>
    </ligand>
</feature>
<organism evidence="11 12">
    <name type="scientific">Sphingomonas taxi</name>
    <dbReference type="NCBI Taxonomy" id="1549858"/>
    <lineage>
        <taxon>Bacteria</taxon>
        <taxon>Pseudomonadati</taxon>
        <taxon>Pseudomonadota</taxon>
        <taxon>Alphaproteobacteria</taxon>
        <taxon>Sphingomonadales</taxon>
        <taxon>Sphingomonadaceae</taxon>
        <taxon>Sphingomonas</taxon>
    </lineage>
</organism>
<evidence type="ECO:0000313" key="12">
    <source>
        <dbReference type="Proteomes" id="UP000249229"/>
    </source>
</evidence>
<dbReference type="Proteomes" id="UP000249229">
    <property type="component" value="Unassembled WGS sequence"/>
</dbReference>
<evidence type="ECO:0000256" key="5">
    <source>
        <dbReference type="ARBA" id="ARBA00022723"/>
    </source>
</evidence>
<feature type="binding site" evidence="9">
    <location>
        <position position="103"/>
    </location>
    <ligand>
        <name>Mg(2+)</name>
        <dbReference type="ChEBI" id="CHEBI:18420"/>
        <label>1</label>
    </ligand>
</feature>
<feature type="binding site" evidence="10">
    <location>
        <position position="231"/>
    </location>
    <ligand>
        <name>Mg(2+)</name>
        <dbReference type="ChEBI" id="CHEBI:18420"/>
        <label>1</label>
        <note>catalytic</note>
    </ligand>
</feature>
<dbReference type="InterPro" id="IPR020550">
    <property type="entry name" value="Inositol_monophosphatase_CS"/>
</dbReference>
<comment type="function">
    <text evidence="9">Converts adenosine-3',5'-bisphosphate (PAP) to AMP.</text>
</comment>
<evidence type="ECO:0000256" key="2">
    <source>
        <dbReference type="ARBA" id="ARBA00005289"/>
    </source>
</evidence>
<keyword evidence="7 9" id="KW-0460">Magnesium</keyword>
<comment type="similarity">
    <text evidence="2 9">Belongs to the inositol monophosphatase superfamily. CysQ family.</text>
</comment>
<dbReference type="InterPro" id="IPR006240">
    <property type="entry name" value="CysQ"/>
</dbReference>
<dbReference type="Gene3D" id="3.40.190.80">
    <property type="match status" value="1"/>
</dbReference>
<dbReference type="GO" id="GO:0008441">
    <property type="term" value="F:3'(2'),5'-bisphosphate nucleotidase activity"/>
    <property type="evidence" value="ECO:0007669"/>
    <property type="project" value="UniProtKB-UniRule"/>
</dbReference>
<evidence type="ECO:0000256" key="8">
    <source>
        <dbReference type="ARBA" id="ARBA00023136"/>
    </source>
</evidence>
<feature type="binding site" evidence="9">
    <location>
        <position position="231"/>
    </location>
    <ligand>
        <name>Mg(2+)</name>
        <dbReference type="ChEBI" id="CHEBI:18420"/>
        <label>2</label>
    </ligand>
</feature>
<comment type="cofactor">
    <cofactor evidence="9 10">
        <name>Mg(2+)</name>
        <dbReference type="ChEBI" id="CHEBI:18420"/>
    </cofactor>
</comment>
<dbReference type="CDD" id="cd01638">
    <property type="entry name" value="CysQ"/>
    <property type="match status" value="1"/>
</dbReference>
<dbReference type="InterPro" id="IPR000760">
    <property type="entry name" value="Inositol_monophosphatase-like"/>
</dbReference>
<dbReference type="PROSITE" id="PS00630">
    <property type="entry name" value="IMP_2"/>
    <property type="match status" value="1"/>
</dbReference>
<dbReference type="SUPFAM" id="SSF56655">
    <property type="entry name" value="Carbohydrate phosphatase"/>
    <property type="match status" value="1"/>
</dbReference>
<feature type="binding site" evidence="10">
    <location>
        <position position="82"/>
    </location>
    <ligand>
        <name>Mg(2+)</name>
        <dbReference type="ChEBI" id="CHEBI:18420"/>
        <label>1</label>
        <note>catalytic</note>
    </ligand>
</feature>
<dbReference type="InterPro" id="IPR050725">
    <property type="entry name" value="CysQ/Inositol_MonoPase"/>
</dbReference>
<evidence type="ECO:0000256" key="9">
    <source>
        <dbReference type="HAMAP-Rule" id="MF_02095"/>
    </source>
</evidence>
<dbReference type="InterPro" id="IPR020583">
    <property type="entry name" value="Inositol_monoP_metal-BS"/>
</dbReference>
<dbReference type="EC" id="3.1.3.7" evidence="9"/>
<dbReference type="PANTHER" id="PTHR43028">
    <property type="entry name" value="3'(2'),5'-BISPHOSPHATE NUCLEOTIDASE 1"/>
    <property type="match status" value="1"/>
</dbReference>
<dbReference type="PANTHER" id="PTHR43028:SF5">
    <property type="entry name" value="3'(2'),5'-BISPHOSPHATE NUCLEOTIDASE 1"/>
    <property type="match status" value="1"/>
</dbReference>
<accession>A0A2W5P223</accession>
<keyword evidence="4 9" id="KW-0997">Cell inner membrane</keyword>
<dbReference type="PRINTS" id="PR00377">
    <property type="entry name" value="IMPHPHTASES"/>
</dbReference>